<comment type="caution">
    <text evidence="3">The sequence shown here is derived from an EMBL/GenBank/DDBJ whole genome shotgun (WGS) entry which is preliminary data.</text>
</comment>
<gene>
    <name evidence="3" type="ORF">ACFFIA_27725</name>
</gene>
<dbReference type="SUPFAM" id="SSF53850">
    <property type="entry name" value="Periplasmic binding protein-like II"/>
    <property type="match status" value="1"/>
</dbReference>
<proteinExistence type="predicted"/>
<keyword evidence="1 2" id="KW-0732">Signal</keyword>
<dbReference type="Gene3D" id="3.40.190.10">
    <property type="entry name" value="Periplasmic binding protein-like II"/>
    <property type="match status" value="2"/>
</dbReference>
<dbReference type="PANTHER" id="PTHR30006">
    <property type="entry name" value="THIAMINE-BINDING PERIPLASMIC PROTEIN-RELATED"/>
    <property type="match status" value="1"/>
</dbReference>
<accession>A0ABV6MA56</accession>
<dbReference type="RefSeq" id="WP_377255865.1">
    <property type="nucleotide sequence ID" value="NZ_JBHLUH010000060.1"/>
</dbReference>
<protein>
    <submittedName>
        <fullName evidence="3">ABC transporter substrate-binding protein</fullName>
    </submittedName>
</protein>
<reference evidence="3 4" key="1">
    <citation type="submission" date="2024-09" db="EMBL/GenBank/DDBJ databases">
        <authorList>
            <person name="Sun Q."/>
            <person name="Mori K."/>
        </authorList>
    </citation>
    <scope>NUCLEOTIDE SEQUENCE [LARGE SCALE GENOMIC DNA]</scope>
    <source>
        <strain evidence="3 4">TBRC 3947</strain>
    </source>
</reference>
<feature type="signal peptide" evidence="2">
    <location>
        <begin position="1"/>
        <end position="23"/>
    </location>
</feature>
<dbReference type="PANTHER" id="PTHR30006:SF24">
    <property type="entry name" value="SLL0237 PROTEIN"/>
    <property type="match status" value="1"/>
</dbReference>
<evidence type="ECO:0000256" key="2">
    <source>
        <dbReference type="SAM" id="SignalP"/>
    </source>
</evidence>
<feature type="chain" id="PRO_5046870054" evidence="2">
    <location>
        <begin position="24"/>
        <end position="370"/>
    </location>
</feature>
<organism evidence="3 4">
    <name type="scientific">Phytohabitans kaempferiae</name>
    <dbReference type="NCBI Taxonomy" id="1620943"/>
    <lineage>
        <taxon>Bacteria</taxon>
        <taxon>Bacillati</taxon>
        <taxon>Actinomycetota</taxon>
        <taxon>Actinomycetes</taxon>
        <taxon>Micromonosporales</taxon>
        <taxon>Micromonosporaceae</taxon>
    </lineage>
</organism>
<evidence type="ECO:0000313" key="3">
    <source>
        <dbReference type="EMBL" id="MFC0531439.1"/>
    </source>
</evidence>
<keyword evidence="4" id="KW-1185">Reference proteome</keyword>
<evidence type="ECO:0000256" key="1">
    <source>
        <dbReference type="ARBA" id="ARBA00022729"/>
    </source>
</evidence>
<dbReference type="PROSITE" id="PS51257">
    <property type="entry name" value="PROKAR_LIPOPROTEIN"/>
    <property type="match status" value="1"/>
</dbReference>
<name>A0ABV6MA56_9ACTN</name>
<sequence length="370" mass="40264">MRRRRTTALRIVAPLTVAVLALAACGGGDEATAALPEDLAVASTVEMTDEEYTEYLAKLEEASKAEGGVLSYYFSAPAAAAQNQINLFIEKYPWVKLEYTSGGTLELIERIITENRAGRPSADVIQGGPLEDNTLCRDEDICLAYDPRGERGLPADRLYADCVCSVADFFTFHIVYNTNKVTAAEAPKTYEDLTDPRWRGRFGINIDQLDWFAGMLAHLGEAPGVQLMEAIAANEPVIYSGADGLEKLAAGEFDVALPQSATRTVRDLIADGAPVEIVTTPVTIAQPDMYFPLKNAPHPATTRLYMEWLMSDAWQNTVGEAVVKVPIKPGAPIPSSAEGILSSELFFETTDNFGDYATRVEQHQSIFVTG</sequence>
<dbReference type="Pfam" id="PF13343">
    <property type="entry name" value="SBP_bac_6"/>
    <property type="match status" value="1"/>
</dbReference>
<dbReference type="Proteomes" id="UP001589867">
    <property type="component" value="Unassembled WGS sequence"/>
</dbReference>
<evidence type="ECO:0000313" key="4">
    <source>
        <dbReference type="Proteomes" id="UP001589867"/>
    </source>
</evidence>
<dbReference type="EMBL" id="JBHLUH010000060">
    <property type="protein sequence ID" value="MFC0531439.1"/>
    <property type="molecule type" value="Genomic_DNA"/>
</dbReference>